<proteinExistence type="predicted"/>
<organism evidence="1 2">
    <name type="scientific">Bullifex porci</name>
    <dbReference type="NCBI Taxonomy" id="2606638"/>
    <lineage>
        <taxon>Bacteria</taxon>
        <taxon>Pseudomonadati</taxon>
        <taxon>Spirochaetota</taxon>
        <taxon>Spirochaetia</taxon>
        <taxon>Spirochaetales</taxon>
        <taxon>Spirochaetaceae</taxon>
        <taxon>Bullifex</taxon>
    </lineage>
</organism>
<accession>A0A7X2TS02</accession>
<sequence>MYSKSELVGKTQEELIKLVLDMQFCNVNLAAEREKNLDKIANLEEILRLKTAETFTPSTKQTRSLFDELELLAQFEAIKNGLPESEQIVVEAHTRKKHKIRENSTLPASTPVIDVYNYEEAPSEKVINGVLYKRVEDKTIDKVYIVPQKYVVVRDHYLKYEPANTTDSEDKSVVEFKNKKLDGLAATPKFIAHSVISKFDDYTPF</sequence>
<protein>
    <submittedName>
        <fullName evidence="1">Uncharacterized protein</fullName>
    </submittedName>
</protein>
<comment type="caution">
    <text evidence="1">The sequence shown here is derived from an EMBL/GenBank/DDBJ whole genome shotgun (WGS) entry which is preliminary data.</text>
</comment>
<dbReference type="EMBL" id="VUNN01000012">
    <property type="protein sequence ID" value="MSU06503.1"/>
    <property type="molecule type" value="Genomic_DNA"/>
</dbReference>
<evidence type="ECO:0000313" key="2">
    <source>
        <dbReference type="Proteomes" id="UP000460549"/>
    </source>
</evidence>
<gene>
    <name evidence="1" type="ORF">FYJ80_06860</name>
</gene>
<name>A0A7X2TS02_9SPIO</name>
<keyword evidence="2" id="KW-1185">Reference proteome</keyword>
<dbReference type="RefSeq" id="WP_154425475.1">
    <property type="nucleotide sequence ID" value="NZ_VUNN01000012.1"/>
</dbReference>
<reference evidence="1 2" key="1">
    <citation type="submission" date="2019-08" db="EMBL/GenBank/DDBJ databases">
        <title>In-depth cultivation of the pig gut microbiome towards novel bacterial diversity and tailored functional studies.</title>
        <authorList>
            <person name="Wylensek D."/>
            <person name="Hitch T.C.A."/>
            <person name="Clavel T."/>
        </authorList>
    </citation>
    <scope>NUCLEOTIDE SEQUENCE [LARGE SCALE GENOMIC DNA]</scope>
    <source>
        <strain evidence="1 2">NM-380-WT-3C1</strain>
    </source>
</reference>
<dbReference type="Proteomes" id="UP000460549">
    <property type="component" value="Unassembled WGS sequence"/>
</dbReference>
<evidence type="ECO:0000313" key="1">
    <source>
        <dbReference type="EMBL" id="MSU06503.1"/>
    </source>
</evidence>
<dbReference type="AlphaFoldDB" id="A0A7X2TS02"/>